<comment type="caution">
    <text evidence="2">The sequence shown here is derived from an EMBL/GenBank/DDBJ whole genome shotgun (WGS) entry which is preliminary data.</text>
</comment>
<evidence type="ECO:0000256" key="1">
    <source>
        <dbReference type="SAM" id="MobiDB-lite"/>
    </source>
</evidence>
<feature type="region of interest" description="Disordered" evidence="1">
    <location>
        <begin position="57"/>
        <end position="97"/>
    </location>
</feature>
<dbReference type="EMBL" id="BLLK01000047">
    <property type="protein sequence ID" value="GFH54719.1"/>
    <property type="molecule type" value="Genomic_DNA"/>
</dbReference>
<organism evidence="2 3">
    <name type="scientific">Chaetoceros tenuissimus</name>
    <dbReference type="NCBI Taxonomy" id="426638"/>
    <lineage>
        <taxon>Eukaryota</taxon>
        <taxon>Sar</taxon>
        <taxon>Stramenopiles</taxon>
        <taxon>Ochrophyta</taxon>
        <taxon>Bacillariophyta</taxon>
        <taxon>Coscinodiscophyceae</taxon>
        <taxon>Chaetocerotophycidae</taxon>
        <taxon>Chaetocerotales</taxon>
        <taxon>Chaetocerotaceae</taxon>
        <taxon>Chaetoceros</taxon>
    </lineage>
</organism>
<dbReference type="AlphaFoldDB" id="A0AAD3D247"/>
<feature type="region of interest" description="Disordered" evidence="1">
    <location>
        <begin position="117"/>
        <end position="140"/>
    </location>
</feature>
<evidence type="ECO:0000313" key="3">
    <source>
        <dbReference type="Proteomes" id="UP001054902"/>
    </source>
</evidence>
<evidence type="ECO:0000313" key="2">
    <source>
        <dbReference type="EMBL" id="GFH54719.1"/>
    </source>
</evidence>
<reference evidence="2 3" key="1">
    <citation type="journal article" date="2021" name="Sci. Rep.">
        <title>The genome of the diatom Chaetoceros tenuissimus carries an ancient integrated fragment of an extant virus.</title>
        <authorList>
            <person name="Hongo Y."/>
            <person name="Kimura K."/>
            <person name="Takaki Y."/>
            <person name="Yoshida Y."/>
            <person name="Baba S."/>
            <person name="Kobayashi G."/>
            <person name="Nagasaki K."/>
            <person name="Hano T."/>
            <person name="Tomaru Y."/>
        </authorList>
    </citation>
    <scope>NUCLEOTIDE SEQUENCE [LARGE SCALE GENOMIC DNA]</scope>
    <source>
        <strain evidence="2 3">NIES-3715</strain>
    </source>
</reference>
<feature type="region of interest" description="Disordered" evidence="1">
    <location>
        <begin position="1"/>
        <end position="20"/>
    </location>
</feature>
<dbReference type="Proteomes" id="UP001054902">
    <property type="component" value="Unassembled WGS sequence"/>
</dbReference>
<accession>A0AAD3D247</accession>
<gene>
    <name evidence="2" type="ORF">CTEN210_11195</name>
</gene>
<proteinExistence type="predicted"/>
<sequence>MSDHTATASGDGRPILTERSKRVSFQIIEKENKNLDNKIDSKDKHLKFDRRRFQKLSKIRNQHYSNNSQSVATSKVSSIPEPTKEKKNRNVSIESDQPKANRIIDMNAQIKYRSLASQSRKIQQERQSLHLQKSRKRRSHETFNIFQEEEQKLESPIIVASKPFTNKSLGKANLNARRALKDLANKYNQPSPTNVTSLKLSEPSVTSTSVSTHESECGSTFIETTKDRVGASIEIDRSSKCDESIAMMTACLDNNSYETKETSLIDKVIRVSNGESMANENKIEERRENHVEDNPDILAQLTSIIGSSAQLSPDSRESHVTNSSEEESIQSYHFPYMHHEAYENDVSSVLSPLTCERNFERAYEKSNRGKTSAFRWCLLIWMFSLFLVYERCLSNEIYLISQRRRQVEAFTTHVIRRTEYHLNSTIHHFGDFVEYIKSSHMLAMELMKDIMTQIGSDDEQNSFEDIIESETEEHRDHIFQFEENEVESIQCECEATDRYFYHDMSECIAANDIDDENLATSFSHRFYQDMTICFKEEKTNNLASPLIEEHADGQCESSAIESMFYRAMTEFQMNKTTSANAFHFKPYSFSNRFTRRSYSPSPLTKMVVLYPTEESNKDNCFFNDVGANPRIDHPSDLFCKYLVPTPFGRRRLKKRRTTNDSYPRNTAFDYMTSEVDDINDVPVIEIVMEFIRRILPSGKRKSQS</sequence>
<feature type="compositionally biased region" description="Polar residues" evidence="1">
    <location>
        <begin position="62"/>
        <end position="77"/>
    </location>
</feature>
<keyword evidence="3" id="KW-1185">Reference proteome</keyword>
<name>A0AAD3D247_9STRA</name>
<protein>
    <submittedName>
        <fullName evidence="2">Uncharacterized protein</fullName>
    </submittedName>
</protein>